<keyword evidence="7 13" id="KW-0406">Ion transport</keyword>
<dbReference type="InterPro" id="IPR002146">
    <property type="entry name" value="ATP_synth_b/b'su_bac/chlpt"/>
</dbReference>
<evidence type="ECO:0000256" key="14">
    <source>
        <dbReference type="RuleBase" id="RU003848"/>
    </source>
</evidence>
<dbReference type="RefSeq" id="WP_119629133.1">
    <property type="nucleotide sequence ID" value="NZ_AP017928.1"/>
</dbReference>
<keyword evidence="6 13" id="KW-1133">Transmembrane helix</keyword>
<accession>A0A250KPL5</accession>
<feature type="transmembrane region" description="Helical" evidence="13">
    <location>
        <begin position="6"/>
        <end position="22"/>
    </location>
</feature>
<dbReference type="Pfam" id="PF00430">
    <property type="entry name" value="ATP-synt_B"/>
    <property type="match status" value="1"/>
</dbReference>
<organism evidence="16 17">
    <name type="scientific">Methylocaldum marinum</name>
    <dbReference type="NCBI Taxonomy" id="1432792"/>
    <lineage>
        <taxon>Bacteria</taxon>
        <taxon>Pseudomonadati</taxon>
        <taxon>Pseudomonadota</taxon>
        <taxon>Gammaproteobacteria</taxon>
        <taxon>Methylococcales</taxon>
        <taxon>Methylococcaceae</taxon>
        <taxon>Methylocaldum</taxon>
    </lineage>
</organism>
<dbReference type="HAMAP" id="MF_01398">
    <property type="entry name" value="ATP_synth_b_bprime"/>
    <property type="match status" value="1"/>
</dbReference>
<dbReference type="InterPro" id="IPR000711">
    <property type="entry name" value="ATPase_OSCP/dsu"/>
</dbReference>
<dbReference type="GO" id="GO:0005886">
    <property type="term" value="C:plasma membrane"/>
    <property type="evidence" value="ECO:0007669"/>
    <property type="project" value="UniProtKB-SubCell"/>
</dbReference>
<keyword evidence="3 13" id="KW-0138">CF(0)</keyword>
<evidence type="ECO:0000256" key="3">
    <source>
        <dbReference type="ARBA" id="ARBA00022547"/>
    </source>
</evidence>
<evidence type="ECO:0000313" key="16">
    <source>
        <dbReference type="EMBL" id="BBA33538.1"/>
    </source>
</evidence>
<sequence length="248" mass="28455">MSFDWTTFVLELVNFIVLVWILRRFLYRPVLSVIQARRRKIEEQLERADQARSEALAAKEACERNMANWEKEKDLARSDLEKEIAAERERLLERLAEEESARRAKDRAQEERERQEWMHTTEQRALELAGRFTVKLLERLASQELEASLIDLALSDLGRLPQAEIDKLRSAMAEDAVEVSSAYSLDAGRRTALARVIGQTAESEVKPIFKGDPTLLAGIRIHAGSWVLSANLRDELKFFQDAFSRDAA</sequence>
<keyword evidence="13" id="KW-1003">Cell membrane</keyword>
<comment type="subcellular location">
    <subcellularLocation>
        <location evidence="13">Cell membrane</location>
        <topology evidence="13">Single-pass membrane protein</topology>
    </subcellularLocation>
    <subcellularLocation>
        <location evidence="12">Endomembrane system</location>
        <topology evidence="12">Single-pass membrane protein</topology>
    </subcellularLocation>
</comment>
<dbReference type="GO" id="GO:0046961">
    <property type="term" value="F:proton-transporting ATPase activity, rotational mechanism"/>
    <property type="evidence" value="ECO:0007669"/>
    <property type="project" value="TreeGrafter"/>
</dbReference>
<dbReference type="InterPro" id="IPR050059">
    <property type="entry name" value="ATP_synthase_B_chain"/>
</dbReference>
<evidence type="ECO:0000256" key="10">
    <source>
        <dbReference type="ARBA" id="ARBA00025198"/>
    </source>
</evidence>
<dbReference type="CDD" id="cd06503">
    <property type="entry name" value="ATP-synt_Fo_b"/>
    <property type="match status" value="1"/>
</dbReference>
<keyword evidence="2 13" id="KW-0813">Transport</keyword>
<keyword evidence="15" id="KW-0175">Coiled coil</keyword>
<proteinExistence type="inferred from homology"/>
<dbReference type="KEGG" id="mmai:sS8_1580"/>
<dbReference type="AlphaFoldDB" id="A0A250KPL5"/>
<evidence type="ECO:0000256" key="11">
    <source>
        <dbReference type="ARBA" id="ARBA00025614"/>
    </source>
</evidence>
<keyword evidence="5 13" id="KW-0375">Hydrogen ion transport</keyword>
<evidence type="ECO:0000256" key="15">
    <source>
        <dbReference type="SAM" id="Coils"/>
    </source>
</evidence>
<evidence type="ECO:0000256" key="1">
    <source>
        <dbReference type="ARBA" id="ARBA00005513"/>
    </source>
</evidence>
<evidence type="ECO:0000256" key="2">
    <source>
        <dbReference type="ARBA" id="ARBA00022448"/>
    </source>
</evidence>
<dbReference type="Pfam" id="PF00213">
    <property type="entry name" value="OSCP"/>
    <property type="match status" value="1"/>
</dbReference>
<dbReference type="Proteomes" id="UP000266313">
    <property type="component" value="Chromosome"/>
</dbReference>
<name>A0A250KPL5_9GAMM</name>
<keyword evidence="9 13" id="KW-0066">ATP synthesis</keyword>
<comment type="similarity">
    <text evidence="1 13 14">Belongs to the ATPase B chain family.</text>
</comment>
<keyword evidence="4 13" id="KW-0812">Transmembrane</keyword>
<comment type="subunit">
    <text evidence="13">F-type ATPases have 2 components, F(1) - the catalytic core - and F(0) - the membrane proton channel. F(1) has five subunits: alpha(3), beta(3), gamma(1), delta(1), epsilon(1). F(0) has three main subunits: a(1), b(2) and c(10-14). The alpha and beta chains form an alternating ring which encloses part of the gamma chain. F(1) is attached to F(0) by a central stalk formed by the gamma and epsilon chains, while a peripheral stalk is formed by the delta and b chains.</text>
</comment>
<dbReference type="GO" id="GO:0012505">
    <property type="term" value="C:endomembrane system"/>
    <property type="evidence" value="ECO:0007669"/>
    <property type="project" value="UniProtKB-SubCell"/>
</dbReference>
<evidence type="ECO:0000313" key="17">
    <source>
        <dbReference type="Proteomes" id="UP000266313"/>
    </source>
</evidence>
<evidence type="ECO:0000256" key="12">
    <source>
        <dbReference type="ARBA" id="ARBA00037847"/>
    </source>
</evidence>
<gene>
    <name evidence="13" type="primary">atpF</name>
    <name evidence="16" type="ORF">sS8_1580</name>
</gene>
<dbReference type="OrthoDB" id="466272at2"/>
<feature type="coiled-coil region" evidence="15">
    <location>
        <begin position="31"/>
        <end position="114"/>
    </location>
</feature>
<evidence type="ECO:0000256" key="7">
    <source>
        <dbReference type="ARBA" id="ARBA00023065"/>
    </source>
</evidence>
<evidence type="ECO:0000256" key="13">
    <source>
        <dbReference type="HAMAP-Rule" id="MF_01398"/>
    </source>
</evidence>
<comment type="function">
    <text evidence="11">Component of the F(0) channel, it forms part of the peripheral stalk, linking F(1) to F(0). The b'-subunit is a diverged and duplicated form of b found in plants and photosynthetic bacteria.</text>
</comment>
<evidence type="ECO:0000256" key="4">
    <source>
        <dbReference type="ARBA" id="ARBA00022692"/>
    </source>
</evidence>
<evidence type="ECO:0000256" key="5">
    <source>
        <dbReference type="ARBA" id="ARBA00022781"/>
    </source>
</evidence>
<dbReference type="PANTHER" id="PTHR33445">
    <property type="entry name" value="ATP SYNTHASE SUBUNIT B', CHLOROPLASTIC"/>
    <property type="match status" value="1"/>
</dbReference>
<evidence type="ECO:0000256" key="9">
    <source>
        <dbReference type="ARBA" id="ARBA00023310"/>
    </source>
</evidence>
<dbReference type="PANTHER" id="PTHR33445:SF2">
    <property type="entry name" value="ATP SYNTHASE SUBUNIT B', CHLOROPLASTIC"/>
    <property type="match status" value="1"/>
</dbReference>
<evidence type="ECO:0000256" key="8">
    <source>
        <dbReference type="ARBA" id="ARBA00023136"/>
    </source>
</evidence>
<keyword evidence="8 13" id="KW-0472">Membrane</keyword>
<evidence type="ECO:0000256" key="6">
    <source>
        <dbReference type="ARBA" id="ARBA00022989"/>
    </source>
</evidence>
<dbReference type="EMBL" id="AP017928">
    <property type="protein sequence ID" value="BBA33538.1"/>
    <property type="molecule type" value="Genomic_DNA"/>
</dbReference>
<comment type="function">
    <text evidence="10 13">F(1)F(0) ATP synthase produces ATP from ADP in the presence of a proton or sodium gradient. F-type ATPases consist of two structural domains, F(1) containing the extramembraneous catalytic core and F(0) containing the membrane proton channel, linked together by a central stalk and a peripheral stalk. During catalysis, ATP synthesis in the catalytic domain of F(1) is coupled via a rotary mechanism of the central stalk subunits to proton translocation.</text>
</comment>
<reference evidence="16 17" key="1">
    <citation type="submission" date="2016-12" db="EMBL/GenBank/DDBJ databases">
        <title>Genome sequencing of Methylocaldum marinum.</title>
        <authorList>
            <person name="Takeuchi M."/>
            <person name="Kamagata Y."/>
            <person name="Hiraoka S."/>
            <person name="Oshima K."/>
            <person name="Hattori M."/>
            <person name="Iwasaki W."/>
        </authorList>
    </citation>
    <scope>NUCLEOTIDE SEQUENCE [LARGE SCALE GENOMIC DNA]</scope>
    <source>
        <strain evidence="16 17">S8</strain>
    </source>
</reference>
<dbReference type="GO" id="GO:0046933">
    <property type="term" value="F:proton-transporting ATP synthase activity, rotational mechanism"/>
    <property type="evidence" value="ECO:0007669"/>
    <property type="project" value="UniProtKB-UniRule"/>
</dbReference>
<keyword evidence="17" id="KW-1185">Reference proteome</keyword>
<dbReference type="GO" id="GO:0045259">
    <property type="term" value="C:proton-transporting ATP synthase complex"/>
    <property type="evidence" value="ECO:0007669"/>
    <property type="project" value="UniProtKB-KW"/>
</dbReference>
<protein>
    <recommendedName>
        <fullName evidence="13">ATP synthase subunit b</fullName>
    </recommendedName>
    <alternativeName>
        <fullName evidence="13">ATP synthase F(0) sector subunit b</fullName>
    </alternativeName>
    <alternativeName>
        <fullName evidence="13">ATPase subunit I</fullName>
    </alternativeName>
    <alternativeName>
        <fullName evidence="13">F-type ATPase subunit b</fullName>
        <shortName evidence="13">F-ATPase subunit b</shortName>
    </alternativeName>
</protein>